<dbReference type="RefSeq" id="WP_191728586.1">
    <property type="nucleotide sequence ID" value="NZ_JACSQJ010000002.1"/>
</dbReference>
<reference evidence="4 5" key="1">
    <citation type="submission" date="2020-08" db="EMBL/GenBank/DDBJ databases">
        <title>A Genomic Blueprint of the Chicken Gut Microbiome.</title>
        <authorList>
            <person name="Gilroy R."/>
            <person name="Ravi A."/>
            <person name="Getino M."/>
            <person name="Pursley I."/>
            <person name="Horton D.L."/>
            <person name="Alikhan N.-F."/>
            <person name="Baker D."/>
            <person name="Gharbi K."/>
            <person name="Hall N."/>
            <person name="Watson M."/>
            <person name="Adriaenssens E.M."/>
            <person name="Foster-Nyarko E."/>
            <person name="Jarju S."/>
            <person name="Secka A."/>
            <person name="Antonio M."/>
            <person name="Oren A."/>
            <person name="Chaudhuri R."/>
            <person name="La Ragione R.M."/>
            <person name="Hildebrand F."/>
            <person name="Pallen M.J."/>
        </authorList>
    </citation>
    <scope>NUCLEOTIDE SEQUENCE [LARGE SCALE GENOMIC DNA]</scope>
    <source>
        <strain evidence="4 5">Sa2BVA3</strain>
    </source>
</reference>
<dbReference type="PANTHER" id="PTHR30034:SF6">
    <property type="entry name" value="YOP PROTEINS TRANSLOCATION PROTEIN Q"/>
    <property type="match status" value="1"/>
</dbReference>
<accession>A0ABR8UH27</accession>
<proteinExistence type="inferred from homology"/>
<dbReference type="Pfam" id="PF01052">
    <property type="entry name" value="FliMN_C"/>
    <property type="match status" value="1"/>
</dbReference>
<dbReference type="PANTHER" id="PTHR30034">
    <property type="entry name" value="FLAGELLAR MOTOR SWITCH PROTEIN FLIM"/>
    <property type="match status" value="1"/>
</dbReference>
<dbReference type="PRINTS" id="PR00956">
    <property type="entry name" value="FLGMOTORFLIN"/>
</dbReference>
<dbReference type="InterPro" id="IPR001543">
    <property type="entry name" value="FliN-like_C"/>
</dbReference>
<gene>
    <name evidence="4" type="primary">sctQ</name>
    <name evidence="4" type="ORF">H9645_04705</name>
</gene>
<dbReference type="InterPro" id="IPR013385">
    <property type="entry name" value="T3SS_SpaO/YscQ/SpaO"/>
</dbReference>
<sequence>MATADRGVRAAKPRRTRDPVPSLPEPPPVRPLRGLLPLVDASGCEALRGFFSVPRWWLLGDGAAVQARTAEAPAASVAVDAEGARLQLHVDGPAGTDDDASRLRWSDHSGRSRILAWSLAHESTLRRLSEWLGVSLLPSVDAGGDGESNTTGAATLWLEVRIDEPPRDDGDDADASDARPPTLARLRLPMAWLPALASRAEPPHEDDPAPTAGRWRSLATSVQVLFPVTLAMRDWRALREGDVIVAGHRSQPPACVARASGRDWPLAPAPGGWTVRSHSIPAPVHYEETPMTQQEHDGGAPSEAPAAPAPDPARSLPVQVEFELGRTEMSIGELADLQPGYVFPLATPLEGASVTIRANGRIAGRGELVAVGETLGVRLLSWS</sequence>
<dbReference type="EMBL" id="JACSQJ010000002">
    <property type="protein sequence ID" value="MBD7987323.1"/>
    <property type="molecule type" value="Genomic_DNA"/>
</dbReference>
<dbReference type="NCBIfam" id="TIGR02551">
    <property type="entry name" value="SpaO_YscQ"/>
    <property type="match status" value="1"/>
</dbReference>
<dbReference type="InterPro" id="IPR001172">
    <property type="entry name" value="FliN_T3SS_HrcQb"/>
</dbReference>
<evidence type="ECO:0000256" key="1">
    <source>
        <dbReference type="ARBA" id="ARBA00009226"/>
    </source>
</evidence>
<evidence type="ECO:0000313" key="4">
    <source>
        <dbReference type="EMBL" id="MBD7987323.1"/>
    </source>
</evidence>
<evidence type="ECO:0000256" key="2">
    <source>
        <dbReference type="SAM" id="MobiDB-lite"/>
    </source>
</evidence>
<dbReference type="InterPro" id="IPR036429">
    <property type="entry name" value="SpoA-like_sf"/>
</dbReference>
<dbReference type="Proteomes" id="UP000647183">
    <property type="component" value="Unassembled WGS sequence"/>
</dbReference>
<feature type="region of interest" description="Disordered" evidence="2">
    <location>
        <begin position="1"/>
        <end position="28"/>
    </location>
</feature>
<comment type="similarity">
    <text evidence="1">Belongs to the FliN/MopA/SpaO family.</text>
</comment>
<dbReference type="SUPFAM" id="SSF101801">
    <property type="entry name" value="Surface presentation of antigens (SPOA)"/>
    <property type="match status" value="1"/>
</dbReference>
<feature type="region of interest" description="Disordered" evidence="2">
    <location>
        <begin position="290"/>
        <end position="313"/>
    </location>
</feature>
<name>A0ABR8UH27_9GAMM</name>
<evidence type="ECO:0000313" key="5">
    <source>
        <dbReference type="Proteomes" id="UP000647183"/>
    </source>
</evidence>
<keyword evidence="5" id="KW-1185">Reference proteome</keyword>
<evidence type="ECO:0000259" key="3">
    <source>
        <dbReference type="Pfam" id="PF01052"/>
    </source>
</evidence>
<organism evidence="4 5">
    <name type="scientific">Luteimonas colneyensis</name>
    <dbReference type="NCBI Taxonomy" id="2762230"/>
    <lineage>
        <taxon>Bacteria</taxon>
        <taxon>Pseudomonadati</taxon>
        <taxon>Pseudomonadota</taxon>
        <taxon>Gammaproteobacteria</taxon>
        <taxon>Lysobacterales</taxon>
        <taxon>Lysobacteraceae</taxon>
        <taxon>Luteimonas</taxon>
    </lineage>
</organism>
<protein>
    <submittedName>
        <fullName evidence="4">Type III secretion system cytoplasmic ring protein SctQ</fullName>
    </submittedName>
</protein>
<comment type="caution">
    <text evidence="4">The sequence shown here is derived from an EMBL/GenBank/DDBJ whole genome shotgun (WGS) entry which is preliminary data.</text>
</comment>
<dbReference type="Gene3D" id="2.30.330.10">
    <property type="entry name" value="SpoA-like"/>
    <property type="match status" value="1"/>
</dbReference>
<feature type="domain" description="Flagellar motor switch protein FliN-like C-terminal" evidence="3">
    <location>
        <begin position="315"/>
        <end position="381"/>
    </location>
</feature>